<proteinExistence type="predicted"/>
<feature type="non-terminal residue" evidence="1">
    <location>
        <position position="191"/>
    </location>
</feature>
<protein>
    <submittedName>
        <fullName evidence="1">Uncharacterized protein</fullName>
    </submittedName>
</protein>
<name>A0A3B0ZMR7_9ZZZZ</name>
<dbReference type="SUPFAM" id="SSF48695">
    <property type="entry name" value="Multiheme cytochromes"/>
    <property type="match status" value="1"/>
</dbReference>
<organism evidence="1">
    <name type="scientific">hydrothermal vent metagenome</name>
    <dbReference type="NCBI Taxonomy" id="652676"/>
    <lineage>
        <taxon>unclassified sequences</taxon>
        <taxon>metagenomes</taxon>
        <taxon>ecological metagenomes</taxon>
    </lineage>
</organism>
<gene>
    <name evidence="1" type="ORF">MNBD_GAMMA20-335</name>
</gene>
<sequence>MFKRLLLQLCALIVAGGMSATTLANVPAPPVNQNIGIPDGVFNDLVRENCWYCHIPVRLTPDDLDDIGWTFAPPQVKPGVITDRHHFRVGTVIQDPTDSPFGVPGEKYQCLDCHIIEYNEDVGYFEIVDNFRNCLNCHQQIPGQASVHHLTAPAQALNCMHCHGARIDNPGDGHYIPIGRTPTLVTPRTSS</sequence>
<accession>A0A3B0ZMR7</accession>
<reference evidence="1" key="1">
    <citation type="submission" date="2018-06" db="EMBL/GenBank/DDBJ databases">
        <authorList>
            <person name="Zhirakovskaya E."/>
        </authorList>
    </citation>
    <scope>NUCLEOTIDE SEQUENCE</scope>
</reference>
<dbReference type="EMBL" id="UOFU01000056">
    <property type="protein sequence ID" value="VAW94728.1"/>
    <property type="molecule type" value="Genomic_DNA"/>
</dbReference>
<dbReference type="Gene3D" id="3.90.10.10">
    <property type="entry name" value="Cytochrome C3"/>
    <property type="match status" value="1"/>
</dbReference>
<dbReference type="InterPro" id="IPR036280">
    <property type="entry name" value="Multihaem_cyt_sf"/>
</dbReference>
<dbReference type="AlphaFoldDB" id="A0A3B0ZMR7"/>
<evidence type="ECO:0000313" key="1">
    <source>
        <dbReference type="EMBL" id="VAW94728.1"/>
    </source>
</evidence>